<dbReference type="Gene3D" id="1.10.530.10">
    <property type="match status" value="1"/>
</dbReference>
<dbReference type="PANTHER" id="PTHR37423">
    <property type="entry name" value="SOLUBLE LYTIC MUREIN TRANSGLYCOSYLASE-RELATED"/>
    <property type="match status" value="1"/>
</dbReference>
<protein>
    <recommendedName>
        <fullName evidence="3">peptidoglycan lytic exotransglycosylase</fullName>
        <ecNumber evidence="3">4.2.2.n1</ecNumber>
    </recommendedName>
</protein>
<name>A0AAX2K789_ECOLX</name>
<evidence type="ECO:0000256" key="4">
    <source>
        <dbReference type="ARBA" id="ARBA00022729"/>
    </source>
</evidence>
<evidence type="ECO:0000256" key="1">
    <source>
        <dbReference type="ARBA" id="ARBA00001420"/>
    </source>
</evidence>
<accession>A0AAX2K789</accession>
<evidence type="ECO:0000256" key="6">
    <source>
        <dbReference type="ARBA" id="ARBA00023316"/>
    </source>
</evidence>
<dbReference type="Pfam" id="PF01464">
    <property type="entry name" value="SLT"/>
    <property type="match status" value="1"/>
</dbReference>
<feature type="domain" description="Transglycosylase SLT" evidence="7">
    <location>
        <begin position="1"/>
        <end position="97"/>
    </location>
</feature>
<dbReference type="GO" id="GO:0000270">
    <property type="term" value="P:peptidoglycan metabolic process"/>
    <property type="evidence" value="ECO:0007669"/>
    <property type="project" value="InterPro"/>
</dbReference>
<dbReference type="SUPFAM" id="SSF53955">
    <property type="entry name" value="Lysozyme-like"/>
    <property type="match status" value="1"/>
</dbReference>
<keyword evidence="5 8" id="KW-0456">Lyase</keyword>
<dbReference type="EC" id="4.2.2.n1" evidence="3"/>
<dbReference type="AlphaFoldDB" id="A0AAX2K789"/>
<dbReference type="InterPro" id="IPR000189">
    <property type="entry name" value="Transglyc_AS"/>
</dbReference>
<evidence type="ECO:0000256" key="3">
    <source>
        <dbReference type="ARBA" id="ARBA00012587"/>
    </source>
</evidence>
<evidence type="ECO:0000256" key="2">
    <source>
        <dbReference type="ARBA" id="ARBA00007734"/>
    </source>
</evidence>
<comment type="similarity">
    <text evidence="2">Belongs to the transglycosylase Slt family.</text>
</comment>
<comment type="catalytic activity">
    <reaction evidence="1">
        <text>Exolytic cleavage of the (1-&gt;4)-beta-glycosidic linkage between N-acetylmuramic acid (MurNAc) and N-acetylglucosamine (GlcNAc) residues in peptidoglycan, from either the reducing or the non-reducing ends of the peptidoglycan chains, with concomitant formation of a 1,6-anhydrobond in the MurNAc residue.</text>
        <dbReference type="EC" id="4.2.2.n1"/>
    </reaction>
</comment>
<evidence type="ECO:0000259" key="7">
    <source>
        <dbReference type="Pfam" id="PF01464"/>
    </source>
</evidence>
<sequence length="130" mass="14642">MLAAIAYQESHWDAQATSPTGVRGMMMLTKNTAQSLGITDRTDAEQSISGGVRYLQDMMSKVPESVPENERIWFALAAYNMGYAHMLDARALTAKTKGNPDSWADVKQRLPLLSQKPYYRQADLRLRSWT</sequence>
<evidence type="ECO:0000256" key="5">
    <source>
        <dbReference type="ARBA" id="ARBA00023239"/>
    </source>
</evidence>
<dbReference type="InterPro" id="IPR023346">
    <property type="entry name" value="Lysozyme-like_dom_sf"/>
</dbReference>
<dbReference type="PANTHER" id="PTHR37423:SF2">
    <property type="entry name" value="MEMBRANE-BOUND LYTIC MUREIN TRANSGLYCOSYLASE C"/>
    <property type="match status" value="1"/>
</dbReference>
<comment type="caution">
    <text evidence="8">The sequence shown here is derived from an EMBL/GenBank/DDBJ whole genome shotgun (WGS) entry which is preliminary data.</text>
</comment>
<gene>
    <name evidence="8" type="primary">mltF_1</name>
    <name evidence="8" type="ORF">NCTC8333_01516</name>
</gene>
<dbReference type="GO" id="GO:0016020">
    <property type="term" value="C:membrane"/>
    <property type="evidence" value="ECO:0007669"/>
    <property type="project" value="InterPro"/>
</dbReference>
<reference evidence="8 9" key="1">
    <citation type="submission" date="2018-06" db="EMBL/GenBank/DDBJ databases">
        <authorList>
            <consortium name="Pathogen Informatics"/>
            <person name="Doyle S."/>
        </authorList>
    </citation>
    <scope>NUCLEOTIDE SEQUENCE [LARGE SCALE GENOMIC DNA]</scope>
    <source>
        <strain evidence="8 9">NCTC8333</strain>
    </source>
</reference>
<evidence type="ECO:0000313" key="8">
    <source>
        <dbReference type="EMBL" id="STM22625.1"/>
    </source>
</evidence>
<dbReference type="CDD" id="cd13403">
    <property type="entry name" value="MLTF-like"/>
    <property type="match status" value="1"/>
</dbReference>
<keyword evidence="6" id="KW-0961">Cell wall biogenesis/degradation</keyword>
<keyword evidence="4" id="KW-0732">Signal</keyword>
<dbReference type="GO" id="GO:0071555">
    <property type="term" value="P:cell wall organization"/>
    <property type="evidence" value="ECO:0007669"/>
    <property type="project" value="UniProtKB-KW"/>
</dbReference>
<dbReference type="PROSITE" id="PS00922">
    <property type="entry name" value="TRANSGLYCOSYLASE"/>
    <property type="match status" value="1"/>
</dbReference>
<organism evidence="8 9">
    <name type="scientific">Escherichia coli</name>
    <dbReference type="NCBI Taxonomy" id="562"/>
    <lineage>
        <taxon>Bacteria</taxon>
        <taxon>Pseudomonadati</taxon>
        <taxon>Pseudomonadota</taxon>
        <taxon>Gammaproteobacteria</taxon>
        <taxon>Enterobacterales</taxon>
        <taxon>Enterobacteriaceae</taxon>
        <taxon>Escherichia</taxon>
    </lineage>
</organism>
<evidence type="ECO:0000313" key="9">
    <source>
        <dbReference type="Proteomes" id="UP000254718"/>
    </source>
</evidence>
<dbReference type="InterPro" id="IPR008258">
    <property type="entry name" value="Transglycosylase_SLT_dom_1"/>
</dbReference>
<dbReference type="Proteomes" id="UP000254718">
    <property type="component" value="Unassembled WGS sequence"/>
</dbReference>
<dbReference type="GO" id="GO:0008933">
    <property type="term" value="F:peptidoglycan lytic transglycosylase activity"/>
    <property type="evidence" value="ECO:0007669"/>
    <property type="project" value="InterPro"/>
</dbReference>
<proteinExistence type="inferred from homology"/>
<dbReference type="EMBL" id="UGFE01000002">
    <property type="protein sequence ID" value="STM22625.1"/>
    <property type="molecule type" value="Genomic_DNA"/>
</dbReference>